<gene>
    <name evidence="3" type="ORF">SELMODRAFT_65804</name>
</gene>
<keyword evidence="4" id="KW-1185">Reference proteome</keyword>
<dbReference type="FunCoup" id="D8R142">
    <property type="interactions" value="1515"/>
</dbReference>
<dbReference type="STRING" id="88036.D8R142"/>
<feature type="non-terminal residue" evidence="3">
    <location>
        <position position="1"/>
    </location>
</feature>
<protein>
    <submittedName>
        <fullName evidence="3">Uncharacterized protein</fullName>
    </submittedName>
</protein>
<dbReference type="PANTHER" id="PTHR34556:SF2">
    <property type="entry name" value="PROTEIN TAB2 HOMOLOG, CHLOROPLASTIC"/>
    <property type="match status" value="1"/>
</dbReference>
<dbReference type="EMBL" id="GL377570">
    <property type="protein sequence ID" value="EFJ34199.1"/>
    <property type="molecule type" value="Genomic_DNA"/>
</dbReference>
<dbReference type="InParanoid" id="D8R142"/>
<reference evidence="3 4" key="1">
    <citation type="journal article" date="2011" name="Science">
        <title>The Selaginella genome identifies genetic changes associated with the evolution of vascular plants.</title>
        <authorList>
            <person name="Banks J.A."/>
            <person name="Nishiyama T."/>
            <person name="Hasebe M."/>
            <person name="Bowman J.L."/>
            <person name="Gribskov M."/>
            <person name="dePamphilis C."/>
            <person name="Albert V.A."/>
            <person name="Aono N."/>
            <person name="Aoyama T."/>
            <person name="Ambrose B.A."/>
            <person name="Ashton N.W."/>
            <person name="Axtell M.J."/>
            <person name="Barker E."/>
            <person name="Barker M.S."/>
            <person name="Bennetzen J.L."/>
            <person name="Bonawitz N.D."/>
            <person name="Chapple C."/>
            <person name="Cheng C."/>
            <person name="Correa L.G."/>
            <person name="Dacre M."/>
            <person name="DeBarry J."/>
            <person name="Dreyer I."/>
            <person name="Elias M."/>
            <person name="Engstrom E.M."/>
            <person name="Estelle M."/>
            <person name="Feng L."/>
            <person name="Finet C."/>
            <person name="Floyd S.K."/>
            <person name="Frommer W.B."/>
            <person name="Fujita T."/>
            <person name="Gramzow L."/>
            <person name="Gutensohn M."/>
            <person name="Harholt J."/>
            <person name="Hattori M."/>
            <person name="Heyl A."/>
            <person name="Hirai T."/>
            <person name="Hiwatashi Y."/>
            <person name="Ishikawa M."/>
            <person name="Iwata M."/>
            <person name="Karol K.G."/>
            <person name="Koehler B."/>
            <person name="Kolukisaoglu U."/>
            <person name="Kubo M."/>
            <person name="Kurata T."/>
            <person name="Lalonde S."/>
            <person name="Li K."/>
            <person name="Li Y."/>
            <person name="Litt A."/>
            <person name="Lyons E."/>
            <person name="Manning G."/>
            <person name="Maruyama T."/>
            <person name="Michael T.P."/>
            <person name="Mikami K."/>
            <person name="Miyazaki S."/>
            <person name="Morinaga S."/>
            <person name="Murata T."/>
            <person name="Mueller-Roeber B."/>
            <person name="Nelson D.R."/>
            <person name="Obara M."/>
            <person name="Oguri Y."/>
            <person name="Olmstead R.G."/>
            <person name="Onodera N."/>
            <person name="Petersen B.L."/>
            <person name="Pils B."/>
            <person name="Prigge M."/>
            <person name="Rensing S.A."/>
            <person name="Riano-Pachon D.M."/>
            <person name="Roberts A.W."/>
            <person name="Sato Y."/>
            <person name="Scheller H.V."/>
            <person name="Schulz B."/>
            <person name="Schulz C."/>
            <person name="Shakirov E.V."/>
            <person name="Shibagaki N."/>
            <person name="Shinohara N."/>
            <person name="Shippen D.E."/>
            <person name="Soerensen I."/>
            <person name="Sotooka R."/>
            <person name="Sugimoto N."/>
            <person name="Sugita M."/>
            <person name="Sumikawa N."/>
            <person name="Tanurdzic M."/>
            <person name="Theissen G."/>
            <person name="Ulvskov P."/>
            <person name="Wakazuki S."/>
            <person name="Weng J.K."/>
            <person name="Willats W.W."/>
            <person name="Wipf D."/>
            <person name="Wolf P.G."/>
            <person name="Yang L."/>
            <person name="Zimmer A.D."/>
            <person name="Zhu Q."/>
            <person name="Mitros T."/>
            <person name="Hellsten U."/>
            <person name="Loque D."/>
            <person name="Otillar R."/>
            <person name="Salamov A."/>
            <person name="Schmutz J."/>
            <person name="Shapiro H."/>
            <person name="Lindquist E."/>
            <person name="Lucas S."/>
            <person name="Rokhsar D."/>
            <person name="Grigoriev I.V."/>
        </authorList>
    </citation>
    <scope>NUCLEOTIDE SEQUENCE [LARGE SCALE GENOMIC DNA]</scope>
</reference>
<dbReference type="KEGG" id="smo:SELMODRAFT_65804"/>
<dbReference type="GO" id="GO:0009658">
    <property type="term" value="P:chloroplast organization"/>
    <property type="evidence" value="ECO:0000318"/>
    <property type="project" value="GO_Central"/>
</dbReference>
<sequence>ADLASIVEWQLDFCSRPIFDDRGKRMWELIICDAKRQLEFARFYPSNVINSTTLKNAIAEVIETFDLPRPTRVRYFRSQVKTIISKACGELGIQVTSSQRCTALVRWLQERYDQVYRQHPGFQENAPSILSMGVSVPKEVPPNYRGEKWAFVQLSFQALQEEIKLVEKGSNFGEVSLDMLTELPSPDTLIPGVAVASSRDLALAAWTNSLELASLSVDKKNSALVLSSGASRQWFYSYYKKSKQADEEADLWESAKKAAGGLHFLAIQPSLESNSCSGLWILYDFPAPPV</sequence>
<dbReference type="InterPro" id="IPR009472">
    <property type="entry name" value="Tab2-like"/>
</dbReference>
<dbReference type="OrthoDB" id="3833at2759"/>
<dbReference type="AlphaFoldDB" id="D8R142"/>
<dbReference type="OMA" id="FFRRQMN"/>
<dbReference type="HOGENOM" id="CLU_058545_0_0_1"/>
<evidence type="ECO:0000259" key="2">
    <source>
        <dbReference type="Pfam" id="PF20429"/>
    </source>
</evidence>
<evidence type="ECO:0000313" key="4">
    <source>
        <dbReference type="Proteomes" id="UP000001514"/>
    </source>
</evidence>
<name>D8R142_SELML</name>
<organism evidence="4">
    <name type="scientific">Selaginella moellendorffii</name>
    <name type="common">Spikemoss</name>
    <dbReference type="NCBI Taxonomy" id="88036"/>
    <lineage>
        <taxon>Eukaryota</taxon>
        <taxon>Viridiplantae</taxon>
        <taxon>Streptophyta</taxon>
        <taxon>Embryophyta</taxon>
        <taxon>Tracheophyta</taxon>
        <taxon>Lycopodiopsida</taxon>
        <taxon>Selaginellales</taxon>
        <taxon>Selaginellaceae</taxon>
        <taxon>Selaginella</taxon>
    </lineage>
</organism>
<feature type="non-terminal residue" evidence="3">
    <location>
        <position position="290"/>
    </location>
</feature>
<dbReference type="GO" id="GO:0003723">
    <property type="term" value="F:RNA binding"/>
    <property type="evidence" value="ECO:0007669"/>
    <property type="project" value="InterPro"/>
</dbReference>
<dbReference type="Pfam" id="PF20429">
    <property type="entry name" value="Tab2-like_C"/>
    <property type="match status" value="1"/>
</dbReference>
<dbReference type="PANTHER" id="PTHR34556">
    <property type="match status" value="1"/>
</dbReference>
<evidence type="ECO:0000313" key="3">
    <source>
        <dbReference type="EMBL" id="EFJ34199.1"/>
    </source>
</evidence>
<dbReference type="Pfam" id="PF06485">
    <property type="entry name" value="Tab2-like_N"/>
    <property type="match status" value="1"/>
</dbReference>
<dbReference type="Proteomes" id="UP000001514">
    <property type="component" value="Unassembled WGS sequence"/>
</dbReference>
<feature type="domain" description="RNA-binding protein Tab2-like N-terminal" evidence="1">
    <location>
        <begin position="9"/>
        <end position="111"/>
    </location>
</feature>
<dbReference type="InterPro" id="IPR046760">
    <property type="entry name" value="Tab2-like_N"/>
</dbReference>
<dbReference type="eggNOG" id="ENOG502QVJR">
    <property type="taxonomic scope" value="Eukaryota"/>
</dbReference>
<dbReference type="InterPro" id="IPR046761">
    <property type="entry name" value="Tab2-like_C"/>
</dbReference>
<dbReference type="GO" id="GO:0048564">
    <property type="term" value="P:photosystem I assembly"/>
    <property type="evidence" value="ECO:0000318"/>
    <property type="project" value="GO_Central"/>
</dbReference>
<feature type="domain" description="RNA-binding protein Tab2/Atab2 C-terminal" evidence="2">
    <location>
        <begin position="131"/>
        <end position="282"/>
    </location>
</feature>
<accession>D8R142</accession>
<evidence type="ECO:0000259" key="1">
    <source>
        <dbReference type="Pfam" id="PF06485"/>
    </source>
</evidence>
<dbReference type="Gramene" id="EFJ34199">
    <property type="protein sequence ID" value="EFJ34199"/>
    <property type="gene ID" value="SELMODRAFT_65804"/>
</dbReference>
<proteinExistence type="predicted"/>